<dbReference type="PANTHER" id="PTHR43022">
    <property type="entry name" value="PROTEIN SMF"/>
    <property type="match status" value="1"/>
</dbReference>
<feature type="domain" description="DprA winged helix" evidence="3">
    <location>
        <begin position="312"/>
        <end position="365"/>
    </location>
</feature>
<evidence type="ECO:0000259" key="2">
    <source>
        <dbReference type="Pfam" id="PF02481"/>
    </source>
</evidence>
<dbReference type="PANTHER" id="PTHR43022:SF1">
    <property type="entry name" value="PROTEIN SMF"/>
    <property type="match status" value="1"/>
</dbReference>
<dbReference type="NCBIfam" id="TIGR00732">
    <property type="entry name" value="dprA"/>
    <property type="match status" value="1"/>
</dbReference>
<dbReference type="RefSeq" id="WP_011647143.1">
    <property type="nucleotide sequence ID" value="NZ_ARYI01000012.1"/>
</dbReference>
<comment type="similarity">
    <text evidence="1">Belongs to the DprA/Smf family.</text>
</comment>
<dbReference type="GO" id="GO:0009294">
    <property type="term" value="P:DNA-mediated transformation"/>
    <property type="evidence" value="ECO:0007669"/>
    <property type="project" value="InterPro"/>
</dbReference>
<sequence length="371" mass="38188">MSLPRPLTDGQRLDWLRLARTQNVGPVTFAQLMLRYGDAGKALAALPEIASRAARGKSITIPPADVIAREIDAVAKYGARIVASCEPDYPALLHALDPPPPVLTLLGNAALSAGPTCAIVGARNASAAGRKIARDMAAALGKAGYTIVSGLALGIDGEAHAASLSTGTVAVLGGGIDHVYPPKHDRLYAEVAQQGLIVSEMPFGHRAKAQDFPRRNRIITGLARGTVVVEAAERSGSLISARVANEQGREVMAVPGSPLDPRAAGTNNLIRNGAALVRHAGDVLEVLSALPLLRVSAPPAELYDAAHGGGEAIPPSELARVREALSPHAMPLDEIARAAGVSAARAGAILMELELAGEAITFPGGMAARAV</sequence>
<organism evidence="4 5">
    <name type="scientific">Hyphomonas hirschiana VP5</name>
    <dbReference type="NCBI Taxonomy" id="1280951"/>
    <lineage>
        <taxon>Bacteria</taxon>
        <taxon>Pseudomonadati</taxon>
        <taxon>Pseudomonadota</taxon>
        <taxon>Alphaproteobacteria</taxon>
        <taxon>Hyphomonadales</taxon>
        <taxon>Hyphomonadaceae</taxon>
        <taxon>Hyphomonas</taxon>
    </lineage>
</organism>
<reference evidence="4 5" key="1">
    <citation type="submission" date="2013-04" db="EMBL/GenBank/DDBJ databases">
        <title>Hyphomonas hirschiana VP5 Genome Sequencing.</title>
        <authorList>
            <person name="Lai Q."/>
            <person name="Shao Z."/>
        </authorList>
    </citation>
    <scope>NUCLEOTIDE SEQUENCE [LARGE SCALE GENOMIC DNA]</scope>
    <source>
        <strain evidence="4 5">VP5</strain>
    </source>
</reference>
<dbReference type="PATRIC" id="fig|1280951.3.peg.2735"/>
<evidence type="ECO:0000259" key="3">
    <source>
        <dbReference type="Pfam" id="PF17782"/>
    </source>
</evidence>
<protein>
    <submittedName>
        <fullName evidence="4">DNA protecting protein DprA</fullName>
    </submittedName>
</protein>
<dbReference type="AlphaFoldDB" id="A0A059FIX5"/>
<name>A0A059FIX5_9PROT</name>
<dbReference type="Gene3D" id="1.10.10.10">
    <property type="entry name" value="Winged helix-like DNA-binding domain superfamily/Winged helix DNA-binding domain"/>
    <property type="match status" value="1"/>
</dbReference>
<comment type="caution">
    <text evidence="4">The sequence shown here is derived from an EMBL/GenBank/DDBJ whole genome shotgun (WGS) entry which is preliminary data.</text>
</comment>
<dbReference type="InterPro" id="IPR057666">
    <property type="entry name" value="DrpA_SLOG"/>
</dbReference>
<dbReference type="SUPFAM" id="SSF102405">
    <property type="entry name" value="MCP/YpsA-like"/>
    <property type="match status" value="1"/>
</dbReference>
<proteinExistence type="inferred from homology"/>
<dbReference type="Pfam" id="PF17782">
    <property type="entry name" value="WHD_DprA"/>
    <property type="match status" value="1"/>
</dbReference>
<dbReference type="Gene3D" id="3.40.50.450">
    <property type="match status" value="1"/>
</dbReference>
<keyword evidence="5" id="KW-1185">Reference proteome</keyword>
<evidence type="ECO:0000256" key="1">
    <source>
        <dbReference type="ARBA" id="ARBA00006525"/>
    </source>
</evidence>
<evidence type="ECO:0000313" key="5">
    <source>
        <dbReference type="Proteomes" id="UP000025061"/>
    </source>
</evidence>
<dbReference type="InterPro" id="IPR003488">
    <property type="entry name" value="DprA"/>
</dbReference>
<dbReference type="InterPro" id="IPR036388">
    <property type="entry name" value="WH-like_DNA-bd_sf"/>
</dbReference>
<dbReference type="Pfam" id="PF21102">
    <property type="entry name" value="DprA_N"/>
    <property type="match status" value="1"/>
</dbReference>
<feature type="domain" description="Smf/DprA SLOG" evidence="2">
    <location>
        <begin position="81"/>
        <end position="287"/>
    </location>
</feature>
<dbReference type="Pfam" id="PF02481">
    <property type="entry name" value="DNA_processg_A"/>
    <property type="match status" value="1"/>
</dbReference>
<dbReference type="Proteomes" id="UP000025061">
    <property type="component" value="Unassembled WGS sequence"/>
</dbReference>
<evidence type="ECO:0000313" key="4">
    <source>
        <dbReference type="EMBL" id="KCZ90574.1"/>
    </source>
</evidence>
<dbReference type="InterPro" id="IPR041614">
    <property type="entry name" value="DprA_WH"/>
</dbReference>
<accession>A0A059FIX5</accession>
<gene>
    <name evidence="4" type="ORF">HHI_13585</name>
</gene>
<dbReference type="EMBL" id="ARYI01000012">
    <property type="protein sequence ID" value="KCZ90574.1"/>
    <property type="molecule type" value="Genomic_DNA"/>
</dbReference>
<dbReference type="OrthoDB" id="9785707at2"/>